<feature type="transmembrane region" description="Helical" evidence="1">
    <location>
        <begin position="143"/>
        <end position="163"/>
    </location>
</feature>
<keyword evidence="1" id="KW-0472">Membrane</keyword>
<proteinExistence type="predicted"/>
<dbReference type="RefSeq" id="WP_203835029.1">
    <property type="nucleotide sequence ID" value="NZ_BAAATV010000001.1"/>
</dbReference>
<feature type="transmembrane region" description="Helical" evidence="1">
    <location>
        <begin position="118"/>
        <end position="137"/>
    </location>
</feature>
<keyword evidence="1" id="KW-1133">Transmembrane helix</keyword>
<protein>
    <submittedName>
        <fullName evidence="2">Uncharacterized protein</fullName>
    </submittedName>
</protein>
<organism evidence="2 3">
    <name type="scientific">Winogradskya humida</name>
    <dbReference type="NCBI Taxonomy" id="113566"/>
    <lineage>
        <taxon>Bacteria</taxon>
        <taxon>Bacillati</taxon>
        <taxon>Actinomycetota</taxon>
        <taxon>Actinomycetes</taxon>
        <taxon>Micromonosporales</taxon>
        <taxon>Micromonosporaceae</taxon>
        <taxon>Winogradskya</taxon>
    </lineage>
</organism>
<keyword evidence="1" id="KW-0812">Transmembrane</keyword>
<dbReference type="Proteomes" id="UP000603200">
    <property type="component" value="Unassembled WGS sequence"/>
</dbReference>
<name>A0ABQ3ZGQ1_9ACTN</name>
<evidence type="ECO:0000313" key="3">
    <source>
        <dbReference type="Proteomes" id="UP000603200"/>
    </source>
</evidence>
<gene>
    <name evidence="2" type="ORF">Ahu01nite_008450</name>
</gene>
<feature type="transmembrane region" description="Helical" evidence="1">
    <location>
        <begin position="184"/>
        <end position="203"/>
    </location>
</feature>
<dbReference type="EMBL" id="BOMN01000012">
    <property type="protein sequence ID" value="GIE17743.1"/>
    <property type="molecule type" value="Genomic_DNA"/>
</dbReference>
<feature type="transmembrane region" description="Helical" evidence="1">
    <location>
        <begin position="69"/>
        <end position="97"/>
    </location>
</feature>
<feature type="transmembrane region" description="Helical" evidence="1">
    <location>
        <begin position="223"/>
        <end position="245"/>
    </location>
</feature>
<sequence>MSAQPDLPLRPMTLGELLDAAMTLLRARALPLLATAFVLAGLEQAVLVPLRGFAQVSAPLYLPEDGHFGAWWTLVSAGFGIEGFIVCVLGALAAAAAGPALVGQSVRDRELWTRMRPISTLVTAIVLGTICGVAAFAGFVGWIFAYGLFGLVSGVIVIDRAGPSFVRAARLASRGGLRGMWTRLAAYLTWLAVRVVLGAGWVASFDLFTGGGLPDWSSWAAPIAWTLANTVAYAALGCVDAVLVLETRIRTEGLDIAVSRARSRGEDPAVVLVWAP</sequence>
<comment type="caution">
    <text evidence="2">The sequence shown here is derived from an EMBL/GenBank/DDBJ whole genome shotgun (WGS) entry which is preliminary data.</text>
</comment>
<evidence type="ECO:0000313" key="2">
    <source>
        <dbReference type="EMBL" id="GIE17743.1"/>
    </source>
</evidence>
<evidence type="ECO:0000256" key="1">
    <source>
        <dbReference type="SAM" id="Phobius"/>
    </source>
</evidence>
<reference evidence="2 3" key="1">
    <citation type="submission" date="2021-01" db="EMBL/GenBank/DDBJ databases">
        <title>Whole genome shotgun sequence of Actinoplanes humidus NBRC 14915.</title>
        <authorList>
            <person name="Komaki H."/>
            <person name="Tamura T."/>
        </authorList>
    </citation>
    <scope>NUCLEOTIDE SEQUENCE [LARGE SCALE GENOMIC DNA]</scope>
    <source>
        <strain evidence="2 3">NBRC 14915</strain>
    </source>
</reference>
<keyword evidence="3" id="KW-1185">Reference proteome</keyword>
<accession>A0ABQ3ZGQ1</accession>